<keyword evidence="4 5" id="KW-0472">Membrane</keyword>
<feature type="transmembrane region" description="Helical" evidence="5">
    <location>
        <begin position="40"/>
        <end position="59"/>
    </location>
</feature>
<keyword evidence="8" id="KW-1185">Reference proteome</keyword>
<name>A0ABV7ZYE5_9GAMM</name>
<keyword evidence="3 5" id="KW-1133">Transmembrane helix</keyword>
<feature type="transmembrane region" description="Helical" evidence="5">
    <location>
        <begin position="113"/>
        <end position="142"/>
    </location>
</feature>
<organism evidence="7 8">
    <name type="scientific">Saccharospirillum mangrovi</name>
    <dbReference type="NCBI Taxonomy" id="2161747"/>
    <lineage>
        <taxon>Bacteria</taxon>
        <taxon>Pseudomonadati</taxon>
        <taxon>Pseudomonadota</taxon>
        <taxon>Gammaproteobacteria</taxon>
        <taxon>Oceanospirillales</taxon>
        <taxon>Saccharospirillaceae</taxon>
        <taxon>Saccharospirillum</taxon>
    </lineage>
</organism>
<protein>
    <submittedName>
        <fullName evidence="7">NnrU family protein</fullName>
    </submittedName>
</protein>
<proteinExistence type="predicted"/>
<feature type="transmembrane region" description="Helical" evidence="5">
    <location>
        <begin position="71"/>
        <end position="93"/>
    </location>
</feature>
<comment type="caution">
    <text evidence="7">The sequence shown here is derived from an EMBL/GenBank/DDBJ whole genome shotgun (WGS) entry which is preliminary data.</text>
</comment>
<dbReference type="Proteomes" id="UP001595617">
    <property type="component" value="Unassembled WGS sequence"/>
</dbReference>
<gene>
    <name evidence="7" type="ORF">ACFOOG_10615</name>
</gene>
<evidence type="ECO:0000256" key="5">
    <source>
        <dbReference type="SAM" id="Phobius"/>
    </source>
</evidence>
<evidence type="ECO:0000259" key="6">
    <source>
        <dbReference type="Pfam" id="PF07298"/>
    </source>
</evidence>
<evidence type="ECO:0000313" key="7">
    <source>
        <dbReference type="EMBL" id="MFC3853284.1"/>
    </source>
</evidence>
<keyword evidence="2 5" id="KW-0812">Transmembrane</keyword>
<evidence type="ECO:0000256" key="4">
    <source>
        <dbReference type="ARBA" id="ARBA00023136"/>
    </source>
</evidence>
<dbReference type="EMBL" id="JBHRYR010000003">
    <property type="protein sequence ID" value="MFC3853284.1"/>
    <property type="molecule type" value="Genomic_DNA"/>
</dbReference>
<feature type="domain" description="NnrU" evidence="6">
    <location>
        <begin position="3"/>
        <end position="190"/>
    </location>
</feature>
<accession>A0ABV7ZYE5</accession>
<reference evidence="8" key="1">
    <citation type="journal article" date="2019" name="Int. J. Syst. Evol. Microbiol.">
        <title>The Global Catalogue of Microorganisms (GCM) 10K type strain sequencing project: providing services to taxonomists for standard genome sequencing and annotation.</title>
        <authorList>
            <consortium name="The Broad Institute Genomics Platform"/>
            <consortium name="The Broad Institute Genome Sequencing Center for Infectious Disease"/>
            <person name="Wu L."/>
            <person name="Ma J."/>
        </authorList>
    </citation>
    <scope>NUCLEOTIDE SEQUENCE [LARGE SCALE GENOMIC DNA]</scope>
    <source>
        <strain evidence="8">IBRC 10765</strain>
    </source>
</reference>
<dbReference type="Pfam" id="PF07298">
    <property type="entry name" value="NnrU"/>
    <property type="match status" value="1"/>
</dbReference>
<sequence>MAVMILGLILFLGIHSVRLVSDSARDHWMNRLGEGPWKGLYTVISLVGFVLIIWGYGLARQNMVWLWVPPVALAHIAALLMLFSFIFLVAAFVPGTHIKARLGHPMVLGVKVWALAHVLSNGTLADVILFGSFLVWSVAIYAKARRRDRANGVTYKAISAQRDAIAVVIGLVAWGVFALFLHGWLIGVKPFG</sequence>
<comment type="subcellular location">
    <subcellularLocation>
        <location evidence="1">Membrane</location>
        <topology evidence="1">Multi-pass membrane protein</topology>
    </subcellularLocation>
</comment>
<feature type="transmembrane region" description="Helical" evidence="5">
    <location>
        <begin position="163"/>
        <end position="186"/>
    </location>
</feature>
<evidence type="ECO:0000256" key="1">
    <source>
        <dbReference type="ARBA" id="ARBA00004141"/>
    </source>
</evidence>
<dbReference type="InterPro" id="IPR009915">
    <property type="entry name" value="NnrU_dom"/>
</dbReference>
<evidence type="ECO:0000256" key="2">
    <source>
        <dbReference type="ARBA" id="ARBA00022692"/>
    </source>
</evidence>
<dbReference type="RefSeq" id="WP_380696293.1">
    <property type="nucleotide sequence ID" value="NZ_JBHRYR010000003.1"/>
</dbReference>
<evidence type="ECO:0000256" key="3">
    <source>
        <dbReference type="ARBA" id="ARBA00022989"/>
    </source>
</evidence>
<evidence type="ECO:0000313" key="8">
    <source>
        <dbReference type="Proteomes" id="UP001595617"/>
    </source>
</evidence>